<evidence type="ECO:0000313" key="3">
    <source>
        <dbReference type="Proteomes" id="UP001189429"/>
    </source>
</evidence>
<feature type="compositionally biased region" description="Basic residues" evidence="1">
    <location>
        <begin position="193"/>
        <end position="204"/>
    </location>
</feature>
<protein>
    <submittedName>
        <fullName evidence="2">Uncharacterized protein</fullName>
    </submittedName>
</protein>
<name>A0ABN9YB19_9DINO</name>
<comment type="caution">
    <text evidence="2">The sequence shown here is derived from an EMBL/GenBank/DDBJ whole genome shotgun (WGS) entry which is preliminary data.</text>
</comment>
<sequence>MAAGALRHFDFMVRDGVAREFLHPAVETEWKKLWVQLDLDQTTRQLNSQDFPSETRSSESVKKTAQNFLLFSTEVRKDWAYWSEFFGRASGLHTDLSDFLAASTATAPGTLSEKLRGQKALAENPLKLMEHLVAEVSKGLDVRAKAQRPTPSLPGRAAAAPVLDLNFSDTDGETPEKEEVEEPDAEPLEAARAKLKAFKAKSRRSRADIPAKKATLKNHCEEFQ</sequence>
<reference evidence="2" key="1">
    <citation type="submission" date="2023-10" db="EMBL/GenBank/DDBJ databases">
        <authorList>
            <person name="Chen Y."/>
            <person name="Shah S."/>
            <person name="Dougan E. K."/>
            <person name="Thang M."/>
            <person name="Chan C."/>
        </authorList>
    </citation>
    <scope>NUCLEOTIDE SEQUENCE [LARGE SCALE GENOMIC DNA]</scope>
</reference>
<evidence type="ECO:0000313" key="2">
    <source>
        <dbReference type="EMBL" id="CAK0908537.1"/>
    </source>
</evidence>
<feature type="compositionally biased region" description="Acidic residues" evidence="1">
    <location>
        <begin position="170"/>
        <end position="187"/>
    </location>
</feature>
<organism evidence="2 3">
    <name type="scientific">Prorocentrum cordatum</name>
    <dbReference type="NCBI Taxonomy" id="2364126"/>
    <lineage>
        <taxon>Eukaryota</taxon>
        <taxon>Sar</taxon>
        <taxon>Alveolata</taxon>
        <taxon>Dinophyceae</taxon>
        <taxon>Prorocentrales</taxon>
        <taxon>Prorocentraceae</taxon>
        <taxon>Prorocentrum</taxon>
    </lineage>
</organism>
<proteinExistence type="predicted"/>
<evidence type="ECO:0000256" key="1">
    <source>
        <dbReference type="SAM" id="MobiDB-lite"/>
    </source>
</evidence>
<dbReference type="EMBL" id="CAUYUJ010022037">
    <property type="protein sequence ID" value="CAK0908537.1"/>
    <property type="molecule type" value="Genomic_DNA"/>
</dbReference>
<accession>A0ABN9YB19</accession>
<gene>
    <name evidence="2" type="ORF">PCOR1329_LOCUS83194</name>
</gene>
<feature type="region of interest" description="Disordered" evidence="1">
    <location>
        <begin position="167"/>
        <end position="224"/>
    </location>
</feature>
<dbReference type="Proteomes" id="UP001189429">
    <property type="component" value="Unassembled WGS sequence"/>
</dbReference>
<keyword evidence="3" id="KW-1185">Reference proteome</keyword>